<dbReference type="EMBL" id="JAVDSJ010000001">
    <property type="protein sequence ID" value="MDR6582009.1"/>
    <property type="molecule type" value="Genomic_DNA"/>
</dbReference>
<evidence type="ECO:0000256" key="2">
    <source>
        <dbReference type="SAM" id="Phobius"/>
    </source>
</evidence>
<keyword evidence="2" id="KW-0472">Membrane</keyword>
<feature type="transmembrane region" description="Helical" evidence="2">
    <location>
        <begin position="240"/>
        <end position="263"/>
    </location>
</feature>
<comment type="caution">
    <text evidence="3">The sequence shown here is derived from an EMBL/GenBank/DDBJ whole genome shotgun (WGS) entry which is preliminary data.</text>
</comment>
<gene>
    <name evidence="3" type="ORF">J2W50_000184</name>
</gene>
<name>A0ABU1P7Y1_9BURK</name>
<protein>
    <recommendedName>
        <fullName evidence="5">Flippase-like domain-containing protein</fullName>
    </recommendedName>
</protein>
<proteinExistence type="predicted"/>
<feature type="transmembrane region" description="Helical" evidence="2">
    <location>
        <begin position="133"/>
        <end position="151"/>
    </location>
</feature>
<keyword evidence="4" id="KW-1185">Reference proteome</keyword>
<feature type="compositionally biased region" description="Pro residues" evidence="1">
    <location>
        <begin position="1"/>
        <end position="12"/>
    </location>
</feature>
<feature type="transmembrane region" description="Helical" evidence="2">
    <location>
        <begin position="184"/>
        <end position="204"/>
    </location>
</feature>
<feature type="transmembrane region" description="Helical" evidence="2">
    <location>
        <begin position="109"/>
        <end position="127"/>
    </location>
</feature>
<feature type="region of interest" description="Disordered" evidence="1">
    <location>
        <begin position="1"/>
        <end position="25"/>
    </location>
</feature>
<reference evidence="3 4" key="1">
    <citation type="submission" date="2023-07" db="EMBL/GenBank/DDBJ databases">
        <title>Sorghum-associated microbial communities from plants grown in Nebraska, USA.</title>
        <authorList>
            <person name="Schachtman D."/>
        </authorList>
    </citation>
    <scope>NUCLEOTIDE SEQUENCE [LARGE SCALE GENOMIC DNA]</scope>
    <source>
        <strain evidence="3 4">596</strain>
    </source>
</reference>
<accession>A0ABU1P7Y1</accession>
<dbReference type="RefSeq" id="WP_146012877.1">
    <property type="nucleotide sequence ID" value="NZ_CP049139.1"/>
</dbReference>
<evidence type="ECO:0008006" key="5">
    <source>
        <dbReference type="Google" id="ProtNLM"/>
    </source>
</evidence>
<evidence type="ECO:0000313" key="3">
    <source>
        <dbReference type="EMBL" id="MDR6582009.1"/>
    </source>
</evidence>
<organism evidence="3 4">
    <name type="scientific">Herbaspirillum frisingense</name>
    <dbReference type="NCBI Taxonomy" id="92645"/>
    <lineage>
        <taxon>Bacteria</taxon>
        <taxon>Pseudomonadati</taxon>
        <taxon>Pseudomonadota</taxon>
        <taxon>Betaproteobacteria</taxon>
        <taxon>Burkholderiales</taxon>
        <taxon>Oxalobacteraceae</taxon>
        <taxon>Herbaspirillum</taxon>
    </lineage>
</organism>
<feature type="transmembrane region" description="Helical" evidence="2">
    <location>
        <begin position="40"/>
        <end position="59"/>
    </location>
</feature>
<keyword evidence="2" id="KW-0812">Transmembrane</keyword>
<evidence type="ECO:0000256" key="1">
    <source>
        <dbReference type="SAM" id="MobiDB-lite"/>
    </source>
</evidence>
<feature type="transmembrane region" description="Helical" evidence="2">
    <location>
        <begin position="275"/>
        <end position="291"/>
    </location>
</feature>
<sequence>MNTAAPPSPTPPELHGQAEESPALPPISPSMPSTPSVVPIMAYAALISAGMMCIWMLLLGRYYWNVATSSLPFPVRSQAIIAIVSLTLCLIYNPLLAWGFLAAKKWARLIFYVSLIVFPLPLLAPMVASNLKWAYALALFPFVAGLLYLITRKEVTQYFSQPPMRTTSSYSRAEKIRRALRSSLYVVAGIILVLSFHGIATGLGHFYPQLRGMENLSFLALPVLLVAEGLGASPGALGRLFNLSASLTLVMGPNAVLNGLITLPGTSAAYQLHQRNWALGLASLTAMLYYLKRRQRRRPPAAPEGSEHS</sequence>
<dbReference type="Proteomes" id="UP001260715">
    <property type="component" value="Unassembled WGS sequence"/>
</dbReference>
<feature type="transmembrane region" description="Helical" evidence="2">
    <location>
        <begin position="79"/>
        <end position="102"/>
    </location>
</feature>
<evidence type="ECO:0000313" key="4">
    <source>
        <dbReference type="Proteomes" id="UP001260715"/>
    </source>
</evidence>
<keyword evidence="2" id="KW-1133">Transmembrane helix</keyword>
<feature type="transmembrane region" description="Helical" evidence="2">
    <location>
        <begin position="216"/>
        <end position="233"/>
    </location>
</feature>